<sequence length="174" mass="18873">MPTWPTSSVARVKVPASGVVQQYLEAGLTEALLGPPCVMATGRKGLKHTAVHILRPYGSFLITTSHHPPPAIWSLFHANQPTSRPTNALTTSHLSNVTYFTQLILASRPNLSSPSTRPASFLSSFPTRSPLGLAALFSSSLPPTLYPSVLVVLTRYKPPPTYRPIFLRSSVNIM</sequence>
<organism evidence="1 2">
    <name type="scientific">Protopolystoma xenopodis</name>
    <dbReference type="NCBI Taxonomy" id="117903"/>
    <lineage>
        <taxon>Eukaryota</taxon>
        <taxon>Metazoa</taxon>
        <taxon>Spiralia</taxon>
        <taxon>Lophotrochozoa</taxon>
        <taxon>Platyhelminthes</taxon>
        <taxon>Monogenea</taxon>
        <taxon>Polyopisthocotylea</taxon>
        <taxon>Polystomatidea</taxon>
        <taxon>Polystomatidae</taxon>
        <taxon>Protopolystoma</taxon>
    </lineage>
</organism>
<reference evidence="1" key="1">
    <citation type="submission" date="2018-11" db="EMBL/GenBank/DDBJ databases">
        <authorList>
            <consortium name="Pathogen Informatics"/>
        </authorList>
    </citation>
    <scope>NUCLEOTIDE SEQUENCE</scope>
</reference>
<comment type="caution">
    <text evidence="1">The sequence shown here is derived from an EMBL/GenBank/DDBJ whole genome shotgun (WGS) entry which is preliminary data.</text>
</comment>
<proteinExistence type="predicted"/>
<name>A0A3S5AUZ0_9PLAT</name>
<dbReference type="EMBL" id="CAAALY010100679">
    <property type="protein sequence ID" value="VEL29147.1"/>
    <property type="molecule type" value="Genomic_DNA"/>
</dbReference>
<evidence type="ECO:0000313" key="2">
    <source>
        <dbReference type="Proteomes" id="UP000784294"/>
    </source>
</evidence>
<gene>
    <name evidence="1" type="ORF">PXEA_LOCUS22587</name>
</gene>
<protein>
    <submittedName>
        <fullName evidence="1">Uncharacterized protein</fullName>
    </submittedName>
</protein>
<dbReference type="AlphaFoldDB" id="A0A3S5AUZ0"/>
<evidence type="ECO:0000313" key="1">
    <source>
        <dbReference type="EMBL" id="VEL29147.1"/>
    </source>
</evidence>
<accession>A0A3S5AUZ0</accession>
<keyword evidence="2" id="KW-1185">Reference proteome</keyword>
<dbReference type="Proteomes" id="UP000784294">
    <property type="component" value="Unassembled WGS sequence"/>
</dbReference>